<dbReference type="SUPFAM" id="SSF46894">
    <property type="entry name" value="C-terminal effector domain of the bipartite response regulators"/>
    <property type="match status" value="1"/>
</dbReference>
<dbReference type="SUPFAM" id="SSF52172">
    <property type="entry name" value="CheY-like"/>
    <property type="match status" value="1"/>
</dbReference>
<keyword evidence="4" id="KW-0804">Transcription</keyword>
<feature type="modified residue" description="4-aspartylphosphate" evidence="5">
    <location>
        <position position="58"/>
    </location>
</feature>
<dbReference type="InterPro" id="IPR000792">
    <property type="entry name" value="Tscrpt_reg_LuxR_C"/>
</dbReference>
<dbReference type="InterPro" id="IPR058245">
    <property type="entry name" value="NreC/VraR/RcsB-like_REC"/>
</dbReference>
<comment type="caution">
    <text evidence="8">The sequence shown here is derived from an EMBL/GenBank/DDBJ whole genome shotgun (WGS) entry which is preliminary data.</text>
</comment>
<dbReference type="Gene3D" id="3.40.50.2300">
    <property type="match status" value="1"/>
</dbReference>
<accession>A0ABX0DD83</accession>
<feature type="domain" description="HTH luxR-type" evidence="6">
    <location>
        <begin position="147"/>
        <end position="212"/>
    </location>
</feature>
<dbReference type="PANTHER" id="PTHR43214:SF24">
    <property type="entry name" value="TRANSCRIPTIONAL REGULATORY PROTEIN NARL-RELATED"/>
    <property type="match status" value="1"/>
</dbReference>
<keyword evidence="9" id="KW-1185">Reference proteome</keyword>
<dbReference type="EMBL" id="JAAKZI010000031">
    <property type="protein sequence ID" value="NGN84862.1"/>
    <property type="molecule type" value="Genomic_DNA"/>
</dbReference>
<dbReference type="InterPro" id="IPR039420">
    <property type="entry name" value="WalR-like"/>
</dbReference>
<keyword evidence="2" id="KW-0805">Transcription regulation</keyword>
<dbReference type="PANTHER" id="PTHR43214">
    <property type="entry name" value="TWO-COMPONENT RESPONSE REGULATOR"/>
    <property type="match status" value="1"/>
</dbReference>
<gene>
    <name evidence="8" type="ORF">G6N77_15580</name>
</gene>
<dbReference type="PRINTS" id="PR00038">
    <property type="entry name" value="HTHLUXR"/>
</dbReference>
<dbReference type="SMART" id="SM00448">
    <property type="entry name" value="REC"/>
    <property type="match status" value="1"/>
</dbReference>
<sequence>MSGPIHVVIVDDHPVYRRGLAAALADDAGIELVGEAGTGEEACELVDGLERVEVVLMDLHMEGMGGIVATAALHKSHPDVAVLVLTMSSSDESVDAALRAGARGYLVKGANQERIISAVRSVAAGELVVGADVARRVSSTLSALPLHVGAFPALTGREREVLELMAQGFNNDRIARHLFLSEKTVRNHASVIFTKLGTGSRAEAVARARDEGFGV</sequence>
<evidence type="ECO:0000256" key="1">
    <source>
        <dbReference type="ARBA" id="ARBA00022553"/>
    </source>
</evidence>
<reference evidence="8 9" key="1">
    <citation type="submission" date="2020-02" db="EMBL/GenBank/DDBJ databases">
        <title>Genome sequence of the type strain DSM 27180 of Arthrobacter silviterrae.</title>
        <authorList>
            <person name="Gao J."/>
            <person name="Sun J."/>
        </authorList>
    </citation>
    <scope>NUCLEOTIDE SEQUENCE [LARGE SCALE GENOMIC DNA]</scope>
    <source>
        <strain evidence="8 9">DSM 27180</strain>
    </source>
</reference>
<evidence type="ECO:0000256" key="4">
    <source>
        <dbReference type="ARBA" id="ARBA00023163"/>
    </source>
</evidence>
<organism evidence="8 9">
    <name type="scientific">Arthrobacter silviterrae</name>
    <dbReference type="NCBI Taxonomy" id="2026658"/>
    <lineage>
        <taxon>Bacteria</taxon>
        <taxon>Bacillati</taxon>
        <taxon>Actinomycetota</taxon>
        <taxon>Actinomycetes</taxon>
        <taxon>Micrococcales</taxon>
        <taxon>Micrococcaceae</taxon>
        <taxon>Arthrobacter</taxon>
    </lineage>
</organism>
<evidence type="ECO:0000313" key="8">
    <source>
        <dbReference type="EMBL" id="NGN84862.1"/>
    </source>
</evidence>
<dbReference type="PROSITE" id="PS50110">
    <property type="entry name" value="RESPONSE_REGULATORY"/>
    <property type="match status" value="1"/>
</dbReference>
<keyword evidence="1 5" id="KW-0597">Phosphoprotein</keyword>
<dbReference type="Pfam" id="PF00196">
    <property type="entry name" value="GerE"/>
    <property type="match status" value="1"/>
</dbReference>
<name>A0ABX0DD83_9MICC</name>
<protein>
    <submittedName>
        <fullName evidence="8">Response regulator transcription factor</fullName>
    </submittedName>
</protein>
<dbReference type="RefSeq" id="WP_165183089.1">
    <property type="nucleotide sequence ID" value="NZ_JAAKZI010000031.1"/>
</dbReference>
<dbReference type="InterPro" id="IPR001789">
    <property type="entry name" value="Sig_transdc_resp-reg_receiver"/>
</dbReference>
<dbReference type="InterPro" id="IPR016032">
    <property type="entry name" value="Sig_transdc_resp-reg_C-effctor"/>
</dbReference>
<dbReference type="InterPro" id="IPR011006">
    <property type="entry name" value="CheY-like_superfamily"/>
</dbReference>
<dbReference type="Proteomes" id="UP000479226">
    <property type="component" value="Unassembled WGS sequence"/>
</dbReference>
<dbReference type="SMART" id="SM00421">
    <property type="entry name" value="HTH_LUXR"/>
    <property type="match status" value="1"/>
</dbReference>
<evidence type="ECO:0000313" key="9">
    <source>
        <dbReference type="Proteomes" id="UP000479226"/>
    </source>
</evidence>
<dbReference type="CDD" id="cd06170">
    <property type="entry name" value="LuxR_C_like"/>
    <property type="match status" value="1"/>
</dbReference>
<keyword evidence="3" id="KW-0238">DNA-binding</keyword>
<evidence type="ECO:0000256" key="2">
    <source>
        <dbReference type="ARBA" id="ARBA00023015"/>
    </source>
</evidence>
<dbReference type="Pfam" id="PF00072">
    <property type="entry name" value="Response_reg"/>
    <property type="match status" value="1"/>
</dbReference>
<evidence type="ECO:0000256" key="5">
    <source>
        <dbReference type="PROSITE-ProRule" id="PRU00169"/>
    </source>
</evidence>
<evidence type="ECO:0000256" key="3">
    <source>
        <dbReference type="ARBA" id="ARBA00023125"/>
    </source>
</evidence>
<dbReference type="PROSITE" id="PS50043">
    <property type="entry name" value="HTH_LUXR_2"/>
    <property type="match status" value="1"/>
</dbReference>
<evidence type="ECO:0000259" key="7">
    <source>
        <dbReference type="PROSITE" id="PS50110"/>
    </source>
</evidence>
<evidence type="ECO:0000259" key="6">
    <source>
        <dbReference type="PROSITE" id="PS50043"/>
    </source>
</evidence>
<proteinExistence type="predicted"/>
<feature type="domain" description="Response regulatory" evidence="7">
    <location>
        <begin position="6"/>
        <end position="123"/>
    </location>
</feature>
<dbReference type="CDD" id="cd17535">
    <property type="entry name" value="REC_NarL-like"/>
    <property type="match status" value="1"/>
</dbReference>